<dbReference type="RefSeq" id="WP_170021566.1">
    <property type="nucleotide sequence ID" value="NZ_JABCSC020000002.1"/>
</dbReference>
<dbReference type="InterPro" id="IPR024064">
    <property type="entry name" value="FdhE-like_sf"/>
</dbReference>
<dbReference type="InterPro" id="IPR056797">
    <property type="entry name" value="FdhE_central"/>
</dbReference>
<dbReference type="PANTHER" id="PTHR37689:SF1">
    <property type="entry name" value="PROTEIN FDHE"/>
    <property type="match status" value="1"/>
</dbReference>
<reference evidence="5 6" key="1">
    <citation type="submission" date="2020-06" db="EMBL/GenBank/DDBJ databases">
        <title>Draft genome of Uliginosibacterium sp. IMCC34675.</title>
        <authorList>
            <person name="Song J."/>
        </authorList>
    </citation>
    <scope>NUCLEOTIDE SEQUENCE [LARGE SCALE GENOMIC DNA]</scope>
    <source>
        <strain evidence="5 6">IMCC34675</strain>
    </source>
</reference>
<dbReference type="InterPro" id="IPR056796">
    <property type="entry name" value="FdhE_C"/>
</dbReference>
<evidence type="ECO:0000313" key="5">
    <source>
        <dbReference type="EMBL" id="NSL55095.1"/>
    </source>
</evidence>
<feature type="domain" description="FdhE C-terminal" evidence="4">
    <location>
        <begin position="195"/>
        <end position="269"/>
    </location>
</feature>
<evidence type="ECO:0000259" key="4">
    <source>
        <dbReference type="Pfam" id="PF24860"/>
    </source>
</evidence>
<protein>
    <submittedName>
        <fullName evidence="5">Formate dehydrogenase accessory protein FdhE</fullName>
    </submittedName>
</protein>
<dbReference type="Gene3D" id="3.90.1670.10">
    <property type="entry name" value="FdhE-like domain"/>
    <property type="match status" value="1"/>
</dbReference>
<dbReference type="SUPFAM" id="SSF144020">
    <property type="entry name" value="FdhE-like"/>
    <property type="match status" value="1"/>
</dbReference>
<evidence type="ECO:0000313" key="6">
    <source>
        <dbReference type="Proteomes" id="UP000778523"/>
    </source>
</evidence>
<dbReference type="Proteomes" id="UP000778523">
    <property type="component" value="Unassembled WGS sequence"/>
</dbReference>
<dbReference type="Pfam" id="PF24859">
    <property type="entry name" value="FdhE_central"/>
    <property type="match status" value="1"/>
</dbReference>
<evidence type="ECO:0000256" key="1">
    <source>
        <dbReference type="ARBA" id="ARBA00022490"/>
    </source>
</evidence>
<sequence length="275" mass="29122">MNLPEQIPSAIAPILVLAPDARLFAHRAQRLRSLAPGHALEAWLLWLAELVDAQQRALDALGPKLAAASDAALEAAWSEAFEYLRGSLAAGTGEPDPAALPARVRDNLDFARGERPAEGRSQLDLVLSAALQVVWTLLARRRVAAASAPIVQRAQCPCCGSAALGGVILAGEGRGGLRYLECALCATRWHMVRAHCSLCEADGVVDYLGLAPDAPIQAETCDACHGYIKLFFQSRDPAFDPLADDLASLLLDVLVGEQGYARGAPNLFLLSGEAA</sequence>
<proteinExistence type="predicted"/>
<dbReference type="PANTHER" id="PTHR37689">
    <property type="entry name" value="PROTEIN FDHE"/>
    <property type="match status" value="1"/>
</dbReference>
<dbReference type="Pfam" id="PF04216">
    <property type="entry name" value="FdhE_N"/>
    <property type="match status" value="1"/>
</dbReference>
<organism evidence="5 6">
    <name type="scientific">Uliginosibacterium aquaticum</name>
    <dbReference type="NCBI Taxonomy" id="2731212"/>
    <lineage>
        <taxon>Bacteria</taxon>
        <taxon>Pseudomonadati</taxon>
        <taxon>Pseudomonadota</taxon>
        <taxon>Betaproteobacteria</taxon>
        <taxon>Rhodocyclales</taxon>
        <taxon>Zoogloeaceae</taxon>
        <taxon>Uliginosibacterium</taxon>
    </lineage>
</organism>
<evidence type="ECO:0000259" key="2">
    <source>
        <dbReference type="Pfam" id="PF04216"/>
    </source>
</evidence>
<dbReference type="InterPro" id="IPR006452">
    <property type="entry name" value="Formate_DH_accessory"/>
</dbReference>
<dbReference type="Pfam" id="PF24860">
    <property type="entry name" value="FdhE_C"/>
    <property type="match status" value="1"/>
</dbReference>
<name>A0ABX2ILU9_9RHOO</name>
<comment type="caution">
    <text evidence="5">The sequence shown here is derived from an EMBL/GenBank/DDBJ whole genome shotgun (WGS) entry which is preliminary data.</text>
</comment>
<keyword evidence="6" id="KW-1185">Reference proteome</keyword>
<evidence type="ECO:0000259" key="3">
    <source>
        <dbReference type="Pfam" id="PF24859"/>
    </source>
</evidence>
<dbReference type="EMBL" id="JABCSC020000002">
    <property type="protein sequence ID" value="NSL55095.1"/>
    <property type="molecule type" value="Genomic_DNA"/>
</dbReference>
<feature type="domain" description="FdhE N-terminal" evidence="2">
    <location>
        <begin position="13"/>
        <end position="77"/>
    </location>
</feature>
<accession>A0ABX2ILU9</accession>
<keyword evidence="1" id="KW-0963">Cytoplasm</keyword>
<feature type="domain" description="FdhE central" evidence="3">
    <location>
        <begin position="156"/>
        <end position="193"/>
    </location>
</feature>
<gene>
    <name evidence="5" type="primary">fdhE</name>
    <name evidence="5" type="ORF">HJ583_008685</name>
</gene>
<dbReference type="InterPro" id="IPR056774">
    <property type="entry name" value="FdhE_N"/>
</dbReference>